<dbReference type="RefSeq" id="WP_111441099.1">
    <property type="nucleotide sequence ID" value="NZ_QKZI01000022.1"/>
</dbReference>
<dbReference type="AlphaFoldDB" id="A0A2W7MJ28"/>
<reference evidence="1 2" key="1">
    <citation type="submission" date="2018-06" db="EMBL/GenBank/DDBJ databases">
        <title>Genomic Encyclopedia of Type Strains, Phase IV (KMG-IV): sequencing the most valuable type-strain genomes for metagenomic binning, comparative biology and taxonomic classification.</title>
        <authorList>
            <person name="Goeker M."/>
        </authorList>
    </citation>
    <scope>NUCLEOTIDE SEQUENCE [LARGE SCALE GENOMIC DNA]</scope>
    <source>
        <strain evidence="1 2">DSM 5</strain>
    </source>
</reference>
<proteinExistence type="predicted"/>
<keyword evidence="2" id="KW-1185">Reference proteome</keyword>
<protein>
    <submittedName>
        <fullName evidence="1">Uncharacterized protein</fullName>
    </submittedName>
</protein>
<organism evidence="1 2">
    <name type="scientific">Psychrobacillus insolitus</name>
    <dbReference type="NCBI Taxonomy" id="1461"/>
    <lineage>
        <taxon>Bacteria</taxon>
        <taxon>Bacillati</taxon>
        <taxon>Bacillota</taxon>
        <taxon>Bacilli</taxon>
        <taxon>Bacillales</taxon>
        <taxon>Bacillaceae</taxon>
        <taxon>Psychrobacillus</taxon>
    </lineage>
</organism>
<evidence type="ECO:0000313" key="1">
    <source>
        <dbReference type="EMBL" id="PZX01214.1"/>
    </source>
</evidence>
<dbReference type="OrthoDB" id="2844401at2"/>
<dbReference type="Proteomes" id="UP000248646">
    <property type="component" value="Unassembled WGS sequence"/>
</dbReference>
<gene>
    <name evidence="1" type="ORF">C7437_1226</name>
</gene>
<sequence length="86" mass="9966">MHYIAFALTVENMPAIALFNYSSEGYALLELRQGEREGVVSIEEDGYLFIYINERYQGEMVTIHLKNGEGYKFNIEQNKGRLIVEK</sequence>
<comment type="caution">
    <text evidence="1">The sequence shown here is derived from an EMBL/GenBank/DDBJ whole genome shotgun (WGS) entry which is preliminary data.</text>
</comment>
<evidence type="ECO:0000313" key="2">
    <source>
        <dbReference type="Proteomes" id="UP000248646"/>
    </source>
</evidence>
<accession>A0A2W7MJ28</accession>
<dbReference type="EMBL" id="QKZI01000022">
    <property type="protein sequence ID" value="PZX01214.1"/>
    <property type="molecule type" value="Genomic_DNA"/>
</dbReference>
<name>A0A2W7MJ28_9BACI</name>